<accession>A0A1Q3FI28</accession>
<dbReference type="GO" id="GO:0000423">
    <property type="term" value="P:mitophagy"/>
    <property type="evidence" value="ECO:0007669"/>
    <property type="project" value="TreeGrafter"/>
</dbReference>
<dbReference type="SUPFAM" id="SSF54001">
    <property type="entry name" value="Cysteine proteinases"/>
    <property type="match status" value="1"/>
</dbReference>
<protein>
    <recommendedName>
        <fullName evidence="11">Cysteine protease</fullName>
        <ecNumber evidence="11">3.4.22.-</ecNumber>
    </recommendedName>
</protein>
<dbReference type="EC" id="3.4.22.-" evidence="11"/>
<keyword evidence="8 11" id="KW-0653">Protein transport</keyword>
<evidence type="ECO:0000259" key="13">
    <source>
        <dbReference type="Pfam" id="PF03416"/>
    </source>
</evidence>
<dbReference type="GO" id="GO:0019786">
    <property type="term" value="F:protein-phosphatidylethanolamide deconjugating activity"/>
    <property type="evidence" value="ECO:0007669"/>
    <property type="project" value="InterPro"/>
</dbReference>
<dbReference type="GO" id="GO:0000045">
    <property type="term" value="P:autophagosome assembly"/>
    <property type="evidence" value="ECO:0007669"/>
    <property type="project" value="TreeGrafter"/>
</dbReference>
<keyword evidence="9 11" id="KW-0072">Autophagy</keyword>
<feature type="domain" description="Peptidase C54 catalytic" evidence="13">
    <location>
        <begin position="43"/>
        <end position="313"/>
    </location>
</feature>
<comment type="function">
    <text evidence="11">Cysteine protease that plays a key role in autophagy by mediating both proteolytic activation and delipidation of ATG8 family proteins.</text>
</comment>
<keyword evidence="3" id="KW-0813">Transport</keyword>
<evidence type="ECO:0000256" key="11">
    <source>
        <dbReference type="RuleBase" id="RU363115"/>
    </source>
</evidence>
<feature type="compositionally biased region" description="Low complexity" evidence="12">
    <location>
        <begin position="337"/>
        <end position="349"/>
    </location>
</feature>
<evidence type="ECO:0000256" key="10">
    <source>
        <dbReference type="ARBA" id="ARBA00029362"/>
    </source>
</evidence>
<evidence type="ECO:0000313" key="14">
    <source>
        <dbReference type="EMBL" id="JAV27172.1"/>
    </source>
</evidence>
<dbReference type="EMBL" id="GFDL01007873">
    <property type="protein sequence ID" value="JAV27172.1"/>
    <property type="molecule type" value="Transcribed_RNA"/>
</dbReference>
<dbReference type="PANTHER" id="PTHR22624">
    <property type="entry name" value="CYSTEINE PROTEASE ATG4"/>
    <property type="match status" value="1"/>
</dbReference>
<evidence type="ECO:0000256" key="2">
    <source>
        <dbReference type="ARBA" id="ARBA00010958"/>
    </source>
</evidence>
<dbReference type="GO" id="GO:0004197">
    <property type="term" value="F:cysteine-type endopeptidase activity"/>
    <property type="evidence" value="ECO:0007669"/>
    <property type="project" value="TreeGrafter"/>
</dbReference>
<sequence length="391" mass="44139">MDYMLDAYVGYDIGSVAEPDDIPRTDDTVWILGRQYRAIEDLDQIRRDVQSRLWCTYRRGFVPIGGSQHTSDKGWGCMLRCGQMVLAQALLQLHLGRDWTWTAETRDETYLKIVNRFEDNKAAPFSLHQIALTGESSEEKRVGEWFGPNTVAQVLRKLVKFDDWCSVVVHVALDSTLATDEVVELCEDKSDAGTSWKPLLLIIPLRLGLSEINPIYVAGLKKCFELAGNCGMIGGRPNQALYFIGYVGEEALFLDPHTVQRSGSIGDKTSIDEREMDESFHQRYARRINFKAMDPSLALCFLCATRADFDNLLVRFAEDLNGGSCQALFEVTKTRQAPWTPTTASSTSSRKNSEPNETFNEISATEIVNEEFEEVESRPLDESDEEFEIIA</sequence>
<keyword evidence="5 11" id="KW-0645">Protease</keyword>
<reference evidence="14" key="1">
    <citation type="submission" date="2017-01" db="EMBL/GenBank/DDBJ databases">
        <title>A deep insight into the sialotranscriptome of adult male and female Cluex tarsalis mosquitoes.</title>
        <authorList>
            <person name="Ribeiro J.M."/>
            <person name="Moreira F."/>
            <person name="Bernard K.A."/>
            <person name="Calvo E."/>
        </authorList>
    </citation>
    <scope>NUCLEOTIDE SEQUENCE</scope>
    <source>
        <strain evidence="14">Kern County</strain>
        <tissue evidence="14">Salivary glands</tissue>
    </source>
</reference>
<keyword evidence="7" id="KW-0788">Thiol protease</keyword>
<organism evidence="14">
    <name type="scientific">Culex tarsalis</name>
    <name type="common">Encephalitis mosquito</name>
    <dbReference type="NCBI Taxonomy" id="7177"/>
    <lineage>
        <taxon>Eukaryota</taxon>
        <taxon>Metazoa</taxon>
        <taxon>Ecdysozoa</taxon>
        <taxon>Arthropoda</taxon>
        <taxon>Hexapoda</taxon>
        <taxon>Insecta</taxon>
        <taxon>Pterygota</taxon>
        <taxon>Neoptera</taxon>
        <taxon>Endopterygota</taxon>
        <taxon>Diptera</taxon>
        <taxon>Nematocera</taxon>
        <taxon>Culicoidea</taxon>
        <taxon>Culicidae</taxon>
        <taxon>Culicinae</taxon>
        <taxon>Culicini</taxon>
        <taxon>Culex</taxon>
        <taxon>Culex</taxon>
    </lineage>
</organism>
<evidence type="ECO:0000256" key="12">
    <source>
        <dbReference type="SAM" id="MobiDB-lite"/>
    </source>
</evidence>
<evidence type="ECO:0000256" key="7">
    <source>
        <dbReference type="ARBA" id="ARBA00022807"/>
    </source>
</evidence>
<feature type="region of interest" description="Disordered" evidence="12">
    <location>
        <begin position="336"/>
        <end position="391"/>
    </location>
</feature>
<dbReference type="InterPro" id="IPR005078">
    <property type="entry name" value="Peptidase_C54"/>
</dbReference>
<dbReference type="InterPro" id="IPR038765">
    <property type="entry name" value="Papain-like_cys_pep_sf"/>
</dbReference>
<evidence type="ECO:0000256" key="8">
    <source>
        <dbReference type="ARBA" id="ARBA00022927"/>
    </source>
</evidence>
<comment type="catalytic activity">
    <reaction evidence="10">
        <text>[protein]-C-terminal L-amino acid-glycyl-phosphatidylethanolamide + H2O = [protein]-C-terminal L-amino acid-glycine + a 1,2-diacyl-sn-glycero-3-phosphoethanolamine</text>
        <dbReference type="Rhea" id="RHEA:67548"/>
        <dbReference type="Rhea" id="RHEA-COMP:17323"/>
        <dbReference type="Rhea" id="RHEA-COMP:17324"/>
        <dbReference type="ChEBI" id="CHEBI:15377"/>
        <dbReference type="ChEBI" id="CHEBI:64612"/>
        <dbReference type="ChEBI" id="CHEBI:172940"/>
        <dbReference type="ChEBI" id="CHEBI:172941"/>
    </reaction>
    <physiologicalReaction direction="left-to-right" evidence="10">
        <dbReference type="Rhea" id="RHEA:67549"/>
    </physiologicalReaction>
</comment>
<name>A0A1Q3FI28_CULTA</name>
<evidence type="ECO:0000256" key="9">
    <source>
        <dbReference type="ARBA" id="ARBA00023006"/>
    </source>
</evidence>
<comment type="subcellular location">
    <subcellularLocation>
        <location evidence="1 11">Cytoplasm</location>
    </subcellularLocation>
</comment>
<evidence type="ECO:0000256" key="5">
    <source>
        <dbReference type="ARBA" id="ARBA00022670"/>
    </source>
</evidence>
<dbReference type="GO" id="GO:0015031">
    <property type="term" value="P:protein transport"/>
    <property type="evidence" value="ECO:0007669"/>
    <property type="project" value="UniProtKB-KW"/>
</dbReference>
<dbReference type="Pfam" id="PF03416">
    <property type="entry name" value="Peptidase_C54"/>
    <property type="match status" value="1"/>
</dbReference>
<evidence type="ECO:0000256" key="3">
    <source>
        <dbReference type="ARBA" id="ARBA00022448"/>
    </source>
</evidence>
<dbReference type="InterPro" id="IPR046792">
    <property type="entry name" value="Peptidase_C54_cat"/>
</dbReference>
<dbReference type="GO" id="GO:0034727">
    <property type="term" value="P:piecemeal microautophagy of the nucleus"/>
    <property type="evidence" value="ECO:0007669"/>
    <property type="project" value="TreeGrafter"/>
</dbReference>
<keyword evidence="6 11" id="KW-0378">Hydrolase</keyword>
<feature type="compositionally biased region" description="Acidic residues" evidence="12">
    <location>
        <begin position="382"/>
        <end position="391"/>
    </location>
</feature>
<dbReference type="AlphaFoldDB" id="A0A1Q3FI28"/>
<dbReference type="GO" id="GO:0035973">
    <property type="term" value="P:aggrephagy"/>
    <property type="evidence" value="ECO:0007669"/>
    <property type="project" value="TreeGrafter"/>
</dbReference>
<proteinExistence type="inferred from homology"/>
<evidence type="ECO:0000256" key="6">
    <source>
        <dbReference type="ARBA" id="ARBA00022801"/>
    </source>
</evidence>
<dbReference type="PANTHER" id="PTHR22624:SF49">
    <property type="entry name" value="CYSTEINE PROTEASE"/>
    <property type="match status" value="1"/>
</dbReference>
<dbReference type="GO" id="GO:0016485">
    <property type="term" value="P:protein processing"/>
    <property type="evidence" value="ECO:0007669"/>
    <property type="project" value="TreeGrafter"/>
</dbReference>
<evidence type="ECO:0000256" key="4">
    <source>
        <dbReference type="ARBA" id="ARBA00022490"/>
    </source>
</evidence>
<evidence type="ECO:0000256" key="1">
    <source>
        <dbReference type="ARBA" id="ARBA00004496"/>
    </source>
</evidence>
<keyword evidence="4 11" id="KW-0963">Cytoplasm</keyword>
<comment type="similarity">
    <text evidence="2 11">Belongs to the peptidase C54 family.</text>
</comment>
<dbReference type="GO" id="GO:0005737">
    <property type="term" value="C:cytoplasm"/>
    <property type="evidence" value="ECO:0007669"/>
    <property type="project" value="UniProtKB-SubCell"/>
</dbReference>